<reference evidence="1" key="1">
    <citation type="submission" date="2015-10" db="EMBL/GenBank/DDBJ databases">
        <authorList>
            <person name="Gilbert D.G."/>
        </authorList>
    </citation>
    <scope>NUCLEOTIDE SEQUENCE</scope>
</reference>
<organism evidence="1">
    <name type="scientific">hydrothermal vent metagenome</name>
    <dbReference type="NCBI Taxonomy" id="652676"/>
    <lineage>
        <taxon>unclassified sequences</taxon>
        <taxon>metagenomes</taxon>
        <taxon>ecological metagenomes</taxon>
    </lineage>
</organism>
<name>A0A160TBF0_9ZZZZ</name>
<evidence type="ECO:0000313" key="1">
    <source>
        <dbReference type="EMBL" id="CUS41680.1"/>
    </source>
</evidence>
<sequence>MSNEKSNTPAKKLPPIKMRYVKRENVSVDDCIGMYKLFSVYYQNTPFETFMADLSKKTGVHIAKRVTDGKVVGFSTAVSFLTEVDGKQVRMLFSGDTVMAKEYWGNPAFPQSFFRWILAERLKHPFIELNWFLISMGYRTYLILANNFYDYYPNIDGENAHLKKVAFAAADTLFPGKLNRENGLVEFGDDACALSDFVTPITDKERQVPKIAFFEKCNPDWMNGSEMACAGSLSWSTFGRVLLDMRRTLFKKGNRNAKKQASSAVVNHKPETVEITLSEIEQREIVANTTGNNAA</sequence>
<protein>
    <submittedName>
        <fullName evidence="1">Uncharacterized protein</fullName>
    </submittedName>
</protein>
<dbReference type="EMBL" id="CZQC01000050">
    <property type="protein sequence ID" value="CUS41680.1"/>
    <property type="molecule type" value="Genomic_DNA"/>
</dbReference>
<gene>
    <name evidence="1" type="ORF">MGWOODY_Tha2199</name>
</gene>
<proteinExistence type="predicted"/>
<dbReference type="AlphaFoldDB" id="A0A160TBF0"/>
<accession>A0A160TBF0</accession>